<dbReference type="InterPro" id="IPR036526">
    <property type="entry name" value="C-N_Hydrolase_sf"/>
</dbReference>
<dbReference type="InterPro" id="IPR003010">
    <property type="entry name" value="C-N_Hydrolase"/>
</dbReference>
<evidence type="ECO:0000256" key="2">
    <source>
        <dbReference type="ARBA" id="ARBA00010065"/>
    </source>
</evidence>
<feature type="transmembrane region" description="Helical" evidence="9">
    <location>
        <begin position="159"/>
        <end position="180"/>
    </location>
</feature>
<dbReference type="InterPro" id="IPR045378">
    <property type="entry name" value="LNT_N"/>
</dbReference>
<feature type="transmembrane region" description="Helical" evidence="9">
    <location>
        <begin position="192"/>
        <end position="217"/>
    </location>
</feature>
<evidence type="ECO:0000256" key="5">
    <source>
        <dbReference type="ARBA" id="ARBA00022692"/>
    </source>
</evidence>
<keyword evidence="6 9" id="KW-1133">Transmembrane helix</keyword>
<dbReference type="InterPro" id="IPR004563">
    <property type="entry name" value="Apolipo_AcylTrfase"/>
</dbReference>
<keyword evidence="3 9" id="KW-1003">Cell membrane</keyword>
<evidence type="ECO:0000313" key="12">
    <source>
        <dbReference type="Proteomes" id="UP000570166"/>
    </source>
</evidence>
<sequence length="518" mass="55768">MAPFGIALLLGILSAFGFAPFNLWPLTLLAFGLLYLPLTKVERGWRAALIGWLFGLGQFVLGLDWIAKAFTYQANMPAWLGWVAVVLLSCYLAIYPALAVFAAWWGTRRLRGGAATMALLFGAGWAVCEWLRATVFTGFPWNPVSVSMVDLPLAHAARLVGTYALSGLVVSSAGFIVILAMRPKEALTRKTIATATNVPAAIGLGLLIGLYVVPALLRQFAPPPPPPFPKGPVVRIIQPNIDQGERFDPQQAAKHLALEQALSGVPGDKPRLILWPESGIEQNVLEDPAAREQVASILGPTDFLMGGGESPIRDKTGEEIEAGNSIFTIGYGGALYARYDKAHLVPWGEYLPMRPLMSALGLSRLVPGAIDFRPGPGPATIDVPGFGKVGMQLCYEIVFSGRVVNEVYRPDFIFAPSNDAWFGRSGPPQHLAQARMRAIEEGLPIARATQNGISALIDADGRILHSIDAHQSGMIELPLPAPRPATPFSHMGNWAVGLIALLLAGLAFAARRYKDSFI</sequence>
<evidence type="ECO:0000256" key="7">
    <source>
        <dbReference type="ARBA" id="ARBA00023136"/>
    </source>
</evidence>
<evidence type="ECO:0000259" key="10">
    <source>
        <dbReference type="PROSITE" id="PS50263"/>
    </source>
</evidence>
<gene>
    <name evidence="9 11" type="primary">lnt</name>
    <name evidence="11" type="ORF">HZF05_21420</name>
</gene>
<evidence type="ECO:0000256" key="1">
    <source>
        <dbReference type="ARBA" id="ARBA00004651"/>
    </source>
</evidence>
<comment type="caution">
    <text evidence="11">The sequence shown here is derived from an EMBL/GenBank/DDBJ whole genome shotgun (WGS) entry which is preliminary data.</text>
</comment>
<keyword evidence="5 9" id="KW-0812">Transmembrane</keyword>
<evidence type="ECO:0000256" key="6">
    <source>
        <dbReference type="ARBA" id="ARBA00022989"/>
    </source>
</evidence>
<dbReference type="GO" id="GO:0042158">
    <property type="term" value="P:lipoprotein biosynthetic process"/>
    <property type="evidence" value="ECO:0007669"/>
    <property type="project" value="UniProtKB-UniRule"/>
</dbReference>
<dbReference type="Proteomes" id="UP000570166">
    <property type="component" value="Unassembled WGS sequence"/>
</dbReference>
<dbReference type="RefSeq" id="WP_160364473.1">
    <property type="nucleotide sequence ID" value="NZ_JACEIB010000027.1"/>
</dbReference>
<dbReference type="Gene3D" id="3.60.110.10">
    <property type="entry name" value="Carbon-nitrogen hydrolase"/>
    <property type="match status" value="1"/>
</dbReference>
<feature type="transmembrane region" description="Helical" evidence="9">
    <location>
        <begin position="6"/>
        <end position="36"/>
    </location>
</feature>
<organism evidence="11 12">
    <name type="scientific">Sphingomonas chungangi</name>
    <dbReference type="NCBI Taxonomy" id="2683589"/>
    <lineage>
        <taxon>Bacteria</taxon>
        <taxon>Pseudomonadati</taxon>
        <taxon>Pseudomonadota</taxon>
        <taxon>Alphaproteobacteria</taxon>
        <taxon>Sphingomonadales</taxon>
        <taxon>Sphingomonadaceae</taxon>
        <taxon>Sphingomonas</taxon>
    </lineage>
</organism>
<dbReference type="EMBL" id="JACEIB010000027">
    <property type="protein sequence ID" value="MBA2936648.1"/>
    <property type="molecule type" value="Genomic_DNA"/>
</dbReference>
<dbReference type="CDD" id="cd07571">
    <property type="entry name" value="ALP_N-acyl_transferase"/>
    <property type="match status" value="1"/>
</dbReference>
<comment type="similarity">
    <text evidence="2 9">Belongs to the CN hydrolase family. Apolipoprotein N-acyltransferase subfamily.</text>
</comment>
<evidence type="ECO:0000256" key="4">
    <source>
        <dbReference type="ARBA" id="ARBA00022679"/>
    </source>
</evidence>
<dbReference type="EC" id="2.3.1.269" evidence="9"/>
<accession>A0A838LGU6</accession>
<feature type="transmembrane region" description="Helical" evidence="9">
    <location>
        <begin position="117"/>
        <end position="139"/>
    </location>
</feature>
<protein>
    <recommendedName>
        <fullName evidence="9">Apolipoprotein N-acyltransferase</fullName>
        <shortName evidence="9">ALP N-acyltransferase</shortName>
        <ecNumber evidence="9">2.3.1.269</ecNumber>
    </recommendedName>
</protein>
<evidence type="ECO:0000256" key="3">
    <source>
        <dbReference type="ARBA" id="ARBA00022475"/>
    </source>
</evidence>
<dbReference type="HAMAP" id="MF_01148">
    <property type="entry name" value="Lnt"/>
    <property type="match status" value="1"/>
</dbReference>
<keyword evidence="7 9" id="KW-0472">Membrane</keyword>
<dbReference type="PANTHER" id="PTHR38686:SF1">
    <property type="entry name" value="APOLIPOPROTEIN N-ACYLTRANSFERASE"/>
    <property type="match status" value="1"/>
</dbReference>
<comment type="catalytic activity">
    <reaction evidence="9">
        <text>N-terminal S-1,2-diacyl-sn-glyceryl-L-cysteinyl-[lipoprotein] + a glycerophospholipid = N-acyl-S-1,2-diacyl-sn-glyceryl-L-cysteinyl-[lipoprotein] + a 2-acyl-sn-glycero-3-phospholipid + H(+)</text>
        <dbReference type="Rhea" id="RHEA:48228"/>
        <dbReference type="Rhea" id="RHEA-COMP:14681"/>
        <dbReference type="Rhea" id="RHEA-COMP:14684"/>
        <dbReference type="ChEBI" id="CHEBI:15378"/>
        <dbReference type="ChEBI" id="CHEBI:136912"/>
        <dbReference type="ChEBI" id="CHEBI:140656"/>
        <dbReference type="ChEBI" id="CHEBI:140657"/>
        <dbReference type="ChEBI" id="CHEBI:140660"/>
        <dbReference type="EC" id="2.3.1.269"/>
    </reaction>
</comment>
<proteinExistence type="inferred from homology"/>
<dbReference type="AlphaFoldDB" id="A0A838LGU6"/>
<reference evidence="11 12" key="1">
    <citation type="submission" date="2020-07" db="EMBL/GenBank/DDBJ databases">
        <authorList>
            <person name="Sun Q."/>
        </authorList>
    </citation>
    <scope>NUCLEOTIDE SEQUENCE [LARGE SCALE GENOMIC DNA]</scope>
    <source>
        <strain evidence="11 12">CGMCC 1.13654</strain>
    </source>
</reference>
<keyword evidence="12" id="KW-1185">Reference proteome</keyword>
<dbReference type="UniPathway" id="UPA00666"/>
<evidence type="ECO:0000256" key="8">
    <source>
        <dbReference type="ARBA" id="ARBA00023315"/>
    </source>
</evidence>
<feature type="transmembrane region" description="Helical" evidence="9">
    <location>
        <begin position="79"/>
        <end position="105"/>
    </location>
</feature>
<dbReference type="Pfam" id="PF00795">
    <property type="entry name" value="CN_hydrolase"/>
    <property type="match status" value="1"/>
</dbReference>
<dbReference type="Pfam" id="PF20154">
    <property type="entry name" value="LNT_N"/>
    <property type="match status" value="1"/>
</dbReference>
<keyword evidence="4 9" id="KW-0808">Transferase</keyword>
<evidence type="ECO:0000256" key="9">
    <source>
        <dbReference type="HAMAP-Rule" id="MF_01148"/>
    </source>
</evidence>
<keyword evidence="11" id="KW-0449">Lipoprotein</keyword>
<dbReference type="SUPFAM" id="SSF56317">
    <property type="entry name" value="Carbon-nitrogen hydrolase"/>
    <property type="match status" value="1"/>
</dbReference>
<dbReference type="GO" id="GO:0005886">
    <property type="term" value="C:plasma membrane"/>
    <property type="evidence" value="ECO:0007669"/>
    <property type="project" value="UniProtKB-SubCell"/>
</dbReference>
<comment type="subcellular location">
    <subcellularLocation>
        <location evidence="1 9">Cell membrane</location>
        <topology evidence="1 9">Multi-pass membrane protein</topology>
    </subcellularLocation>
</comment>
<comment type="pathway">
    <text evidence="9">Protein modification; lipoprotein biosynthesis (N-acyl transfer).</text>
</comment>
<feature type="domain" description="CN hydrolase" evidence="10">
    <location>
        <begin position="237"/>
        <end position="481"/>
    </location>
</feature>
<comment type="function">
    <text evidence="9">Catalyzes the phospholipid dependent N-acylation of the N-terminal cysteine of apolipoprotein, the last step in lipoprotein maturation.</text>
</comment>
<feature type="transmembrane region" description="Helical" evidence="9">
    <location>
        <begin position="491"/>
        <end position="510"/>
    </location>
</feature>
<keyword evidence="8 9" id="KW-0012">Acyltransferase</keyword>
<dbReference type="NCBIfam" id="TIGR00546">
    <property type="entry name" value="lnt"/>
    <property type="match status" value="1"/>
</dbReference>
<name>A0A838LGU6_9SPHN</name>
<dbReference type="PANTHER" id="PTHR38686">
    <property type="entry name" value="APOLIPOPROTEIN N-ACYLTRANSFERASE"/>
    <property type="match status" value="1"/>
</dbReference>
<dbReference type="GO" id="GO:0016410">
    <property type="term" value="F:N-acyltransferase activity"/>
    <property type="evidence" value="ECO:0007669"/>
    <property type="project" value="UniProtKB-UniRule"/>
</dbReference>
<evidence type="ECO:0000313" key="11">
    <source>
        <dbReference type="EMBL" id="MBA2936648.1"/>
    </source>
</evidence>
<feature type="transmembrane region" description="Helical" evidence="9">
    <location>
        <begin position="48"/>
        <end position="67"/>
    </location>
</feature>
<dbReference type="PROSITE" id="PS50263">
    <property type="entry name" value="CN_HYDROLASE"/>
    <property type="match status" value="1"/>
</dbReference>